<comment type="caution">
    <text evidence="2">The sequence shown here is derived from an EMBL/GenBank/DDBJ whole genome shotgun (WGS) entry which is preliminary data.</text>
</comment>
<feature type="compositionally biased region" description="Basic residues" evidence="1">
    <location>
        <begin position="78"/>
        <end position="95"/>
    </location>
</feature>
<keyword evidence="3" id="KW-1185">Reference proteome</keyword>
<reference evidence="2" key="1">
    <citation type="submission" date="2023-12" db="EMBL/GenBank/DDBJ databases">
        <title>Genome assembly of Anisodus tanguticus.</title>
        <authorList>
            <person name="Wang Y.-J."/>
        </authorList>
    </citation>
    <scope>NUCLEOTIDE SEQUENCE</scope>
    <source>
        <strain evidence="2">KB-2021</strain>
        <tissue evidence="2">Leaf</tissue>
    </source>
</reference>
<proteinExistence type="predicted"/>
<accession>A0AAE1RV32</accession>
<dbReference type="AlphaFoldDB" id="A0AAE1RV32"/>
<feature type="region of interest" description="Disordered" evidence="1">
    <location>
        <begin position="78"/>
        <end position="117"/>
    </location>
</feature>
<gene>
    <name evidence="2" type="ORF">RND71_021388</name>
</gene>
<evidence type="ECO:0000313" key="3">
    <source>
        <dbReference type="Proteomes" id="UP001291623"/>
    </source>
</evidence>
<dbReference type="EMBL" id="JAVYJV010000011">
    <property type="protein sequence ID" value="KAK4359159.1"/>
    <property type="molecule type" value="Genomic_DNA"/>
</dbReference>
<protein>
    <submittedName>
        <fullName evidence="2">Uncharacterized protein</fullName>
    </submittedName>
</protein>
<name>A0AAE1RV32_9SOLA</name>
<evidence type="ECO:0000256" key="1">
    <source>
        <dbReference type="SAM" id="MobiDB-lite"/>
    </source>
</evidence>
<sequence>MEITLNLIVYSHSIGGFSSPRIHQVCQNILKRKQIIKKDGTNLGVNKNDERELTPKISINRDSNAITGLPVGNPQIKKLKKQKGKIRRERKRRGSNSKIDLNRRPRNNRRLNLCVAS</sequence>
<evidence type="ECO:0000313" key="2">
    <source>
        <dbReference type="EMBL" id="KAK4359159.1"/>
    </source>
</evidence>
<dbReference type="Proteomes" id="UP001291623">
    <property type="component" value="Unassembled WGS sequence"/>
</dbReference>
<organism evidence="2 3">
    <name type="scientific">Anisodus tanguticus</name>
    <dbReference type="NCBI Taxonomy" id="243964"/>
    <lineage>
        <taxon>Eukaryota</taxon>
        <taxon>Viridiplantae</taxon>
        <taxon>Streptophyta</taxon>
        <taxon>Embryophyta</taxon>
        <taxon>Tracheophyta</taxon>
        <taxon>Spermatophyta</taxon>
        <taxon>Magnoliopsida</taxon>
        <taxon>eudicotyledons</taxon>
        <taxon>Gunneridae</taxon>
        <taxon>Pentapetalae</taxon>
        <taxon>asterids</taxon>
        <taxon>lamiids</taxon>
        <taxon>Solanales</taxon>
        <taxon>Solanaceae</taxon>
        <taxon>Solanoideae</taxon>
        <taxon>Hyoscyameae</taxon>
        <taxon>Anisodus</taxon>
    </lineage>
</organism>